<dbReference type="RefSeq" id="WP_179751229.1">
    <property type="nucleotide sequence ID" value="NZ_JACCBU010000001.1"/>
</dbReference>
<dbReference type="InterPro" id="IPR041709">
    <property type="entry name" value="EF-Tu_GTP-bd"/>
</dbReference>
<proteinExistence type="inferred from homology"/>
<dbReference type="EMBL" id="JACCBU010000001">
    <property type="protein sequence ID" value="NYE71222.1"/>
    <property type="molecule type" value="Genomic_DNA"/>
</dbReference>
<dbReference type="Pfam" id="PF03143">
    <property type="entry name" value="GTP_EFTU_D3"/>
    <property type="match status" value="1"/>
</dbReference>
<evidence type="ECO:0000256" key="4">
    <source>
        <dbReference type="ARBA" id="ARBA00022768"/>
    </source>
</evidence>
<evidence type="ECO:0000256" key="8">
    <source>
        <dbReference type="ARBA" id="ARBA00023134"/>
    </source>
</evidence>
<evidence type="ECO:0000256" key="3">
    <source>
        <dbReference type="ARBA" id="ARBA00022741"/>
    </source>
</evidence>
<dbReference type="InterPro" id="IPR000795">
    <property type="entry name" value="T_Tr_GTP-bd_dom"/>
</dbReference>
<feature type="binding site" evidence="10">
    <location>
        <begin position="19"/>
        <end position="26"/>
    </location>
    <ligand>
        <name>GTP</name>
        <dbReference type="ChEBI" id="CHEBI:37565"/>
    </ligand>
</feature>
<evidence type="ECO:0000259" key="11">
    <source>
        <dbReference type="PROSITE" id="PS51722"/>
    </source>
</evidence>
<organism evidence="12 13">
    <name type="scientific">Microlunatus parietis</name>
    <dbReference type="NCBI Taxonomy" id="682979"/>
    <lineage>
        <taxon>Bacteria</taxon>
        <taxon>Bacillati</taxon>
        <taxon>Actinomycetota</taxon>
        <taxon>Actinomycetes</taxon>
        <taxon>Propionibacteriales</taxon>
        <taxon>Propionibacteriaceae</taxon>
        <taxon>Microlunatus</taxon>
    </lineage>
</organism>
<dbReference type="CDD" id="cd03707">
    <property type="entry name" value="EFTU_III"/>
    <property type="match status" value="1"/>
</dbReference>
<dbReference type="SUPFAM" id="SSF52540">
    <property type="entry name" value="P-loop containing nucleoside triphosphate hydrolases"/>
    <property type="match status" value="1"/>
</dbReference>
<dbReference type="InterPro" id="IPR033720">
    <property type="entry name" value="EFTU_2"/>
</dbReference>
<dbReference type="InterPro" id="IPR031157">
    <property type="entry name" value="G_TR_CS"/>
</dbReference>
<dbReference type="PANTHER" id="PTHR43721">
    <property type="entry name" value="ELONGATION FACTOR TU-RELATED"/>
    <property type="match status" value="1"/>
</dbReference>
<dbReference type="Proteomes" id="UP000569914">
    <property type="component" value="Unassembled WGS sequence"/>
</dbReference>
<dbReference type="NCBIfam" id="NF009373">
    <property type="entry name" value="PRK12736.1"/>
    <property type="match status" value="1"/>
</dbReference>
<dbReference type="CDD" id="cd01884">
    <property type="entry name" value="EF_Tu"/>
    <property type="match status" value="1"/>
</dbReference>
<evidence type="ECO:0000256" key="2">
    <source>
        <dbReference type="ARBA" id="ARBA00022490"/>
    </source>
</evidence>
<dbReference type="HAMAP" id="MF_00118_B">
    <property type="entry name" value="EF_Tu_B"/>
    <property type="match status" value="1"/>
</dbReference>
<dbReference type="AlphaFoldDB" id="A0A7Y9LB05"/>
<dbReference type="PROSITE" id="PS51722">
    <property type="entry name" value="G_TR_2"/>
    <property type="match status" value="1"/>
</dbReference>
<evidence type="ECO:0000256" key="5">
    <source>
        <dbReference type="ARBA" id="ARBA00022801"/>
    </source>
</evidence>
<dbReference type="GO" id="GO:0003924">
    <property type="term" value="F:GTPase activity"/>
    <property type="evidence" value="ECO:0007669"/>
    <property type="project" value="UniProtKB-UniRule"/>
</dbReference>
<gene>
    <name evidence="10" type="primary">tuf</name>
    <name evidence="12" type="ORF">BKA15_002551</name>
</gene>
<evidence type="ECO:0000256" key="10">
    <source>
        <dbReference type="HAMAP-Rule" id="MF_00118"/>
    </source>
</evidence>
<dbReference type="FunFam" id="2.40.30.10:FF:000001">
    <property type="entry name" value="Elongation factor Tu"/>
    <property type="match status" value="1"/>
</dbReference>
<reference evidence="12 13" key="1">
    <citation type="submission" date="2020-07" db="EMBL/GenBank/DDBJ databases">
        <title>Sequencing the genomes of 1000 actinobacteria strains.</title>
        <authorList>
            <person name="Klenk H.-P."/>
        </authorList>
    </citation>
    <scope>NUCLEOTIDE SEQUENCE [LARGE SCALE GENOMIC DNA]</scope>
    <source>
        <strain evidence="12 13">DSM 22083</strain>
    </source>
</reference>
<keyword evidence="10" id="KW-0479">Metal-binding</keyword>
<comment type="subunit">
    <text evidence="10">Monomer.</text>
</comment>
<feature type="domain" description="Tr-type G" evidence="11">
    <location>
        <begin position="10"/>
        <end position="207"/>
    </location>
</feature>
<comment type="subcellular location">
    <subcellularLocation>
        <location evidence="10">Cytoplasm</location>
    </subcellularLocation>
</comment>
<dbReference type="Pfam" id="PF03144">
    <property type="entry name" value="GTP_EFTU_D2"/>
    <property type="match status" value="1"/>
</dbReference>
<evidence type="ECO:0000256" key="1">
    <source>
        <dbReference type="ARBA" id="ARBA00007249"/>
    </source>
</evidence>
<keyword evidence="7 10" id="KW-0648">Protein biosynthesis</keyword>
<dbReference type="SUPFAM" id="SSF50447">
    <property type="entry name" value="Translation proteins"/>
    <property type="match status" value="1"/>
</dbReference>
<comment type="caution">
    <text evidence="12">The sequence shown here is derived from an EMBL/GenBank/DDBJ whole genome shotgun (WGS) entry which is preliminary data.</text>
</comment>
<dbReference type="PANTHER" id="PTHR43721:SF22">
    <property type="entry name" value="ELONGATION FACTOR TU, MITOCHONDRIAL"/>
    <property type="match status" value="1"/>
</dbReference>
<accession>A0A7Y9LB05</accession>
<dbReference type="FunFam" id="3.40.50.300:FF:000003">
    <property type="entry name" value="Elongation factor Tu"/>
    <property type="match status" value="1"/>
</dbReference>
<dbReference type="PRINTS" id="PR00315">
    <property type="entry name" value="ELONGATNFCT"/>
</dbReference>
<evidence type="ECO:0000313" key="12">
    <source>
        <dbReference type="EMBL" id="NYE71222.1"/>
    </source>
</evidence>
<dbReference type="InterPro" id="IPR009001">
    <property type="entry name" value="Transl_elong_EF1A/Init_IF2_C"/>
</dbReference>
<dbReference type="Gene3D" id="2.40.30.10">
    <property type="entry name" value="Translation factors"/>
    <property type="match status" value="2"/>
</dbReference>
<evidence type="ECO:0000313" key="13">
    <source>
        <dbReference type="Proteomes" id="UP000569914"/>
    </source>
</evidence>
<keyword evidence="13" id="KW-1185">Reference proteome</keyword>
<keyword evidence="6 10" id="KW-0460">Magnesium</keyword>
<sequence>MAKAKFERTKPHVNIGTIGHIDHGKTTLTAAISKVLHDHDPVGNPNTEAFENIDKAPEERQRGITISITHIEYQTEARHYAHVDCPGHADYIKNMITGAAQMDGAILVVAATDGPMPQTREHVLLARQVGVPAIVVALNKCDMVDDEEILELVELEVRELLESQEFDGDNAPIVKVAAFPALNGDEKWAGSILELMKAVDDYIPQPERDVDKPFLMPVEDVFTITGRGTVVTGRIERGVVKVNETVDIIGIRETKQTTTVTGVEMFRKLLDEGQAGENVGLLLRGTKREDVERGMVIIKPGTTTPHTEFEARVYILSKEEGGRHTPFFNNYRPQFYFRTTDVTGVVQLPEGTDMVMPGDNTDMTVQLIQPIAMEEELKFAIREGGRTVGAGRVTKIIK</sequence>
<feature type="binding site" evidence="10">
    <location>
        <begin position="139"/>
        <end position="142"/>
    </location>
    <ligand>
        <name>GTP</name>
        <dbReference type="ChEBI" id="CHEBI:37565"/>
    </ligand>
</feature>
<dbReference type="Gene3D" id="3.40.50.300">
    <property type="entry name" value="P-loop containing nucleotide triphosphate hydrolases"/>
    <property type="match status" value="1"/>
</dbReference>
<dbReference type="GO" id="GO:0005829">
    <property type="term" value="C:cytosol"/>
    <property type="evidence" value="ECO:0007669"/>
    <property type="project" value="TreeGrafter"/>
</dbReference>
<dbReference type="PROSITE" id="PS00301">
    <property type="entry name" value="G_TR_1"/>
    <property type="match status" value="1"/>
</dbReference>
<comment type="function">
    <text evidence="10">GTP hydrolase that promotes the GTP-dependent binding of aminoacyl-tRNA to the A-site of ribosomes during protein biosynthesis.</text>
</comment>
<dbReference type="InterPro" id="IPR004541">
    <property type="entry name" value="Transl_elong_EFTu/EF1A_bac/org"/>
</dbReference>
<name>A0A7Y9LB05_9ACTN</name>
<dbReference type="NCBIfam" id="TIGR00485">
    <property type="entry name" value="EF-Tu"/>
    <property type="match status" value="1"/>
</dbReference>
<evidence type="ECO:0000256" key="9">
    <source>
        <dbReference type="ARBA" id="ARBA00029554"/>
    </source>
</evidence>
<dbReference type="SUPFAM" id="SSF50465">
    <property type="entry name" value="EF-Tu/eEF-1alpha/eIF2-gamma C-terminal domain"/>
    <property type="match status" value="1"/>
</dbReference>
<keyword evidence="2 10" id="KW-0963">Cytoplasm</keyword>
<keyword evidence="5 10" id="KW-0378">Hydrolase</keyword>
<dbReference type="InterPro" id="IPR027417">
    <property type="entry name" value="P-loop_NTPase"/>
</dbReference>
<dbReference type="CDD" id="cd03697">
    <property type="entry name" value="EFTU_II"/>
    <property type="match status" value="1"/>
</dbReference>
<dbReference type="GO" id="GO:0000287">
    <property type="term" value="F:magnesium ion binding"/>
    <property type="evidence" value="ECO:0007669"/>
    <property type="project" value="UniProtKB-UniRule"/>
</dbReference>
<feature type="binding site" evidence="10">
    <location>
        <begin position="84"/>
        <end position="88"/>
    </location>
    <ligand>
        <name>GTP</name>
        <dbReference type="ChEBI" id="CHEBI:37565"/>
    </ligand>
</feature>
<dbReference type="InterPro" id="IPR005225">
    <property type="entry name" value="Small_GTP-bd"/>
</dbReference>
<keyword evidence="8 10" id="KW-0342">GTP-binding</keyword>
<dbReference type="InterPro" id="IPR004161">
    <property type="entry name" value="EFTu-like_2"/>
</dbReference>
<dbReference type="NCBIfam" id="NF000766">
    <property type="entry name" value="PRK00049.1"/>
    <property type="match status" value="1"/>
</dbReference>
<dbReference type="InterPro" id="IPR009000">
    <property type="entry name" value="Transl_B-barrel_sf"/>
</dbReference>
<dbReference type="GO" id="GO:0005525">
    <property type="term" value="F:GTP binding"/>
    <property type="evidence" value="ECO:0007669"/>
    <property type="project" value="UniProtKB-UniRule"/>
</dbReference>
<evidence type="ECO:0000256" key="6">
    <source>
        <dbReference type="ARBA" id="ARBA00022842"/>
    </source>
</evidence>
<keyword evidence="3 10" id="KW-0547">Nucleotide-binding</keyword>
<keyword evidence="4 10" id="KW-0251">Elongation factor</keyword>
<dbReference type="InterPro" id="IPR050055">
    <property type="entry name" value="EF-Tu_GTPase"/>
</dbReference>
<dbReference type="GO" id="GO:0003746">
    <property type="term" value="F:translation elongation factor activity"/>
    <property type="evidence" value="ECO:0007669"/>
    <property type="project" value="UniProtKB-UniRule"/>
</dbReference>
<dbReference type="EC" id="3.6.5.3" evidence="10"/>
<comment type="catalytic activity">
    <reaction evidence="10">
        <text>GTP + H2O = GDP + phosphate + H(+)</text>
        <dbReference type="Rhea" id="RHEA:19669"/>
        <dbReference type="ChEBI" id="CHEBI:15377"/>
        <dbReference type="ChEBI" id="CHEBI:15378"/>
        <dbReference type="ChEBI" id="CHEBI:37565"/>
        <dbReference type="ChEBI" id="CHEBI:43474"/>
        <dbReference type="ChEBI" id="CHEBI:58189"/>
        <dbReference type="EC" id="3.6.5.3"/>
    </reaction>
</comment>
<protein>
    <recommendedName>
        <fullName evidence="9 10">Elongation factor Tu</fullName>
        <shortName evidence="10">EF-Tu</shortName>
        <ecNumber evidence="10">3.6.5.3</ecNumber>
    </recommendedName>
</protein>
<evidence type="ECO:0000256" key="7">
    <source>
        <dbReference type="ARBA" id="ARBA00022917"/>
    </source>
</evidence>
<dbReference type="NCBIfam" id="NF009372">
    <property type="entry name" value="PRK12735.1"/>
    <property type="match status" value="1"/>
</dbReference>
<dbReference type="InterPro" id="IPR004160">
    <property type="entry name" value="Transl_elong_EFTu/EF1A_C"/>
</dbReference>
<dbReference type="NCBIfam" id="TIGR00231">
    <property type="entry name" value="small_GTP"/>
    <property type="match status" value="1"/>
</dbReference>
<dbReference type="Pfam" id="PF00009">
    <property type="entry name" value="GTP_EFTU"/>
    <property type="match status" value="1"/>
</dbReference>
<feature type="binding site" evidence="10">
    <location>
        <position position="26"/>
    </location>
    <ligand>
        <name>Mg(2+)</name>
        <dbReference type="ChEBI" id="CHEBI:18420"/>
    </ligand>
</feature>
<comment type="similarity">
    <text evidence="1 10">Belongs to the TRAFAC class translation factor GTPase superfamily. Classic translation factor GTPase family. EF-Tu/EF-1A subfamily.</text>
</comment>